<evidence type="ECO:0000313" key="1">
    <source>
        <dbReference type="EMBL" id="KAL0156063.1"/>
    </source>
</evidence>
<proteinExistence type="predicted"/>
<organism evidence="1 2">
    <name type="scientific">Cirrhinus mrigala</name>
    <name type="common">Mrigala</name>
    <dbReference type="NCBI Taxonomy" id="683832"/>
    <lineage>
        <taxon>Eukaryota</taxon>
        <taxon>Metazoa</taxon>
        <taxon>Chordata</taxon>
        <taxon>Craniata</taxon>
        <taxon>Vertebrata</taxon>
        <taxon>Euteleostomi</taxon>
        <taxon>Actinopterygii</taxon>
        <taxon>Neopterygii</taxon>
        <taxon>Teleostei</taxon>
        <taxon>Ostariophysi</taxon>
        <taxon>Cypriniformes</taxon>
        <taxon>Cyprinidae</taxon>
        <taxon>Labeoninae</taxon>
        <taxon>Labeonini</taxon>
        <taxon>Cirrhinus</taxon>
    </lineage>
</organism>
<feature type="non-terminal residue" evidence="1">
    <location>
        <position position="51"/>
    </location>
</feature>
<comment type="caution">
    <text evidence="1">The sequence shown here is derived from an EMBL/GenBank/DDBJ whole genome shotgun (WGS) entry which is preliminary data.</text>
</comment>
<evidence type="ECO:0000313" key="2">
    <source>
        <dbReference type="Proteomes" id="UP001529510"/>
    </source>
</evidence>
<dbReference type="Proteomes" id="UP001529510">
    <property type="component" value="Unassembled WGS sequence"/>
</dbReference>
<dbReference type="EMBL" id="JAMKFB020000024">
    <property type="protein sequence ID" value="KAL0156063.1"/>
    <property type="molecule type" value="Genomic_DNA"/>
</dbReference>
<accession>A0ABD0N6W7</accession>
<gene>
    <name evidence="1" type="ORF">M9458_047309</name>
</gene>
<dbReference type="AlphaFoldDB" id="A0ABD0N6W7"/>
<protein>
    <submittedName>
        <fullName evidence="1">Uncharacterized protein</fullName>
    </submittedName>
</protein>
<keyword evidence="2" id="KW-1185">Reference proteome</keyword>
<name>A0ABD0N6W7_CIRMR</name>
<sequence length="51" mass="5618">GYATYEGLLQQSQVQMAVFSQSSIRTPAKNTRQQRGGREVFGETGLVDTLL</sequence>
<reference evidence="1 2" key="1">
    <citation type="submission" date="2024-05" db="EMBL/GenBank/DDBJ databases">
        <title>Genome sequencing and assembly of Indian major carp, Cirrhinus mrigala (Hamilton, 1822).</title>
        <authorList>
            <person name="Mohindra V."/>
            <person name="Chowdhury L.M."/>
            <person name="Lal K."/>
            <person name="Jena J.K."/>
        </authorList>
    </citation>
    <scope>NUCLEOTIDE SEQUENCE [LARGE SCALE GENOMIC DNA]</scope>
    <source>
        <strain evidence="1">CM1030</strain>
        <tissue evidence="1">Blood</tissue>
    </source>
</reference>
<feature type="non-terminal residue" evidence="1">
    <location>
        <position position="1"/>
    </location>
</feature>